<dbReference type="InterPro" id="IPR044492">
    <property type="entry name" value="P_typ_ATPase_HD_dom"/>
</dbReference>
<dbReference type="EMBL" id="MFEL01000010">
    <property type="protein sequence ID" value="OGE81131.1"/>
    <property type="molecule type" value="Genomic_DNA"/>
</dbReference>
<evidence type="ECO:0000256" key="8">
    <source>
        <dbReference type="ARBA" id="ARBA00022989"/>
    </source>
</evidence>
<dbReference type="SFLD" id="SFLDF00027">
    <property type="entry name" value="p-type_atpase"/>
    <property type="match status" value="1"/>
</dbReference>
<keyword evidence="9 10" id="KW-0472">Membrane</keyword>
<keyword evidence="5" id="KW-0547">Nucleotide-binding</keyword>
<keyword evidence="3" id="KW-1003">Cell membrane</keyword>
<dbReference type="Gene3D" id="3.40.1110.10">
    <property type="entry name" value="Calcium-transporting ATPase, cytoplasmic domain N"/>
    <property type="match status" value="1"/>
</dbReference>
<feature type="transmembrane region" description="Helical" evidence="10">
    <location>
        <begin position="31"/>
        <end position="57"/>
    </location>
</feature>
<comment type="subcellular location">
    <subcellularLocation>
        <location evidence="1">Cell membrane</location>
        <topology evidence="1">Multi-pass membrane protein</topology>
    </subcellularLocation>
</comment>
<keyword evidence="8 10" id="KW-1133">Transmembrane helix</keyword>
<dbReference type="InterPro" id="IPR023298">
    <property type="entry name" value="ATPase_P-typ_TM_dom_sf"/>
</dbReference>
<comment type="caution">
    <text evidence="12">The sequence shown here is derived from an EMBL/GenBank/DDBJ whole genome shotgun (WGS) entry which is preliminary data.</text>
</comment>
<dbReference type="InterPro" id="IPR006068">
    <property type="entry name" value="ATPase_P-typ_cation-transptr_C"/>
</dbReference>
<name>A0A1F5NTY4_9BACT</name>
<evidence type="ECO:0000313" key="13">
    <source>
        <dbReference type="Proteomes" id="UP000178892"/>
    </source>
</evidence>
<dbReference type="Pfam" id="PF00690">
    <property type="entry name" value="Cation_ATPase_N"/>
    <property type="match status" value="1"/>
</dbReference>
<dbReference type="InterPro" id="IPR023214">
    <property type="entry name" value="HAD_sf"/>
</dbReference>
<dbReference type="InterPro" id="IPR036412">
    <property type="entry name" value="HAD-like_sf"/>
</dbReference>
<evidence type="ECO:0000256" key="9">
    <source>
        <dbReference type="ARBA" id="ARBA00023136"/>
    </source>
</evidence>
<dbReference type="GO" id="GO:0005524">
    <property type="term" value="F:ATP binding"/>
    <property type="evidence" value="ECO:0007669"/>
    <property type="project" value="UniProtKB-KW"/>
</dbReference>
<gene>
    <name evidence="12" type="ORF">A2720_01150</name>
</gene>
<dbReference type="InterPro" id="IPR001757">
    <property type="entry name" value="P_typ_ATPase"/>
</dbReference>
<dbReference type="PROSITE" id="PS00154">
    <property type="entry name" value="ATPASE_E1_E2"/>
    <property type="match status" value="1"/>
</dbReference>
<feature type="transmembrane region" description="Helical" evidence="10">
    <location>
        <begin position="244"/>
        <end position="269"/>
    </location>
</feature>
<feature type="transmembrane region" description="Helical" evidence="10">
    <location>
        <begin position="756"/>
        <end position="775"/>
    </location>
</feature>
<dbReference type="GO" id="GO:0005886">
    <property type="term" value="C:plasma membrane"/>
    <property type="evidence" value="ECO:0007669"/>
    <property type="project" value="UniProtKB-SubCell"/>
</dbReference>
<dbReference type="GO" id="GO:0016887">
    <property type="term" value="F:ATP hydrolysis activity"/>
    <property type="evidence" value="ECO:0007669"/>
    <property type="project" value="InterPro"/>
</dbReference>
<organism evidence="12 13">
    <name type="scientific">Candidatus Doudnabacteria bacterium RIFCSPHIGHO2_01_FULL_46_24</name>
    <dbReference type="NCBI Taxonomy" id="1817825"/>
    <lineage>
        <taxon>Bacteria</taxon>
        <taxon>Candidatus Doudnaibacteriota</taxon>
    </lineage>
</organism>
<dbReference type="Pfam" id="PF00689">
    <property type="entry name" value="Cation_ATPase_C"/>
    <property type="match status" value="1"/>
</dbReference>
<dbReference type="SUPFAM" id="SSF81660">
    <property type="entry name" value="Metal cation-transporting ATPase, ATP-binding domain N"/>
    <property type="match status" value="1"/>
</dbReference>
<feature type="transmembrane region" description="Helical" evidence="10">
    <location>
        <begin position="787"/>
        <end position="810"/>
    </location>
</feature>
<dbReference type="STRING" id="1817825.A2720_01150"/>
<keyword evidence="6" id="KW-0067">ATP-binding</keyword>
<dbReference type="InterPro" id="IPR023299">
    <property type="entry name" value="ATPase_P-typ_cyto_dom_N"/>
</dbReference>
<dbReference type="SUPFAM" id="SSF81665">
    <property type="entry name" value="Calcium ATPase, transmembrane domain M"/>
    <property type="match status" value="1"/>
</dbReference>
<dbReference type="SUPFAM" id="SSF81653">
    <property type="entry name" value="Calcium ATPase, transduction domain A"/>
    <property type="match status" value="1"/>
</dbReference>
<evidence type="ECO:0000259" key="11">
    <source>
        <dbReference type="SMART" id="SM00831"/>
    </source>
</evidence>
<dbReference type="PANTHER" id="PTHR43294">
    <property type="entry name" value="SODIUM/POTASSIUM-TRANSPORTING ATPASE SUBUNIT ALPHA"/>
    <property type="match status" value="1"/>
</dbReference>
<feature type="transmembrane region" description="Helical" evidence="10">
    <location>
        <begin position="63"/>
        <end position="82"/>
    </location>
</feature>
<evidence type="ECO:0000256" key="4">
    <source>
        <dbReference type="ARBA" id="ARBA00022692"/>
    </source>
</evidence>
<dbReference type="InterPro" id="IPR050510">
    <property type="entry name" value="Cation_transp_ATPase_P-type"/>
</dbReference>
<keyword evidence="7" id="KW-1278">Translocase</keyword>
<evidence type="ECO:0000256" key="6">
    <source>
        <dbReference type="ARBA" id="ARBA00022840"/>
    </source>
</evidence>
<dbReference type="SFLD" id="SFLDG00002">
    <property type="entry name" value="C1.7:_P-type_atpase_like"/>
    <property type="match status" value="1"/>
</dbReference>
<accession>A0A1F5NTY4</accession>
<evidence type="ECO:0000256" key="3">
    <source>
        <dbReference type="ARBA" id="ARBA00022475"/>
    </source>
</evidence>
<dbReference type="PANTHER" id="PTHR43294:SF21">
    <property type="entry name" value="CATION TRANSPORTING ATPASE"/>
    <property type="match status" value="1"/>
</dbReference>
<dbReference type="Proteomes" id="UP000178892">
    <property type="component" value="Unassembled WGS sequence"/>
</dbReference>
<evidence type="ECO:0000256" key="5">
    <source>
        <dbReference type="ARBA" id="ARBA00022741"/>
    </source>
</evidence>
<keyword evidence="4 10" id="KW-0812">Transmembrane</keyword>
<dbReference type="SMART" id="SM00831">
    <property type="entry name" value="Cation_ATPase_N"/>
    <property type="match status" value="1"/>
</dbReference>
<dbReference type="Gene3D" id="1.20.1110.10">
    <property type="entry name" value="Calcium-transporting ATPase, transmembrane domain"/>
    <property type="match status" value="1"/>
</dbReference>
<dbReference type="InterPro" id="IPR018303">
    <property type="entry name" value="ATPase_P-typ_P_site"/>
</dbReference>
<evidence type="ECO:0000256" key="2">
    <source>
        <dbReference type="ARBA" id="ARBA00005675"/>
    </source>
</evidence>
<dbReference type="AlphaFoldDB" id="A0A1F5NTY4"/>
<evidence type="ECO:0000256" key="10">
    <source>
        <dbReference type="SAM" id="Phobius"/>
    </source>
</evidence>
<dbReference type="SFLD" id="SFLDS00003">
    <property type="entry name" value="Haloacid_Dehalogenase"/>
    <property type="match status" value="1"/>
</dbReference>
<dbReference type="Pfam" id="PF00122">
    <property type="entry name" value="E1-E2_ATPase"/>
    <property type="match status" value="1"/>
</dbReference>
<proteinExistence type="inferred from homology"/>
<dbReference type="Gene3D" id="2.70.150.10">
    <property type="entry name" value="Calcium-transporting ATPase, cytoplasmic transduction domain A"/>
    <property type="match status" value="1"/>
</dbReference>
<dbReference type="PRINTS" id="PR00119">
    <property type="entry name" value="CATATPASE"/>
</dbReference>
<evidence type="ECO:0000313" key="12">
    <source>
        <dbReference type="EMBL" id="OGE81131.1"/>
    </source>
</evidence>
<feature type="domain" description="Cation-transporting P-type ATPase N-terminal" evidence="11">
    <location>
        <begin position="1"/>
        <end position="59"/>
    </location>
</feature>
<dbReference type="Gene3D" id="3.40.50.1000">
    <property type="entry name" value="HAD superfamily/HAD-like"/>
    <property type="match status" value="1"/>
</dbReference>
<reference evidence="12 13" key="1">
    <citation type="journal article" date="2016" name="Nat. Commun.">
        <title>Thousands of microbial genomes shed light on interconnected biogeochemical processes in an aquifer system.</title>
        <authorList>
            <person name="Anantharaman K."/>
            <person name="Brown C.T."/>
            <person name="Hug L.A."/>
            <person name="Sharon I."/>
            <person name="Castelle C.J."/>
            <person name="Probst A.J."/>
            <person name="Thomas B.C."/>
            <person name="Singh A."/>
            <person name="Wilkins M.J."/>
            <person name="Karaoz U."/>
            <person name="Brodie E.L."/>
            <person name="Williams K.H."/>
            <person name="Hubbard S.S."/>
            <person name="Banfield J.F."/>
        </authorList>
    </citation>
    <scope>NUCLEOTIDE SEQUENCE [LARGE SCALE GENOMIC DNA]</scope>
</reference>
<feature type="transmembrane region" description="Helical" evidence="10">
    <location>
        <begin position="214"/>
        <end position="232"/>
    </location>
</feature>
<feature type="transmembrane region" description="Helical" evidence="10">
    <location>
        <begin position="720"/>
        <end position="744"/>
    </location>
</feature>
<dbReference type="SUPFAM" id="SSF56784">
    <property type="entry name" value="HAD-like"/>
    <property type="match status" value="1"/>
</dbReference>
<dbReference type="Pfam" id="PF13246">
    <property type="entry name" value="Cation_ATPase"/>
    <property type="match status" value="1"/>
</dbReference>
<dbReference type="NCBIfam" id="TIGR01494">
    <property type="entry name" value="ATPase_P-type"/>
    <property type="match status" value="2"/>
</dbReference>
<dbReference type="InterPro" id="IPR008250">
    <property type="entry name" value="ATPase_P-typ_transduc_dom_A_sf"/>
</dbReference>
<feature type="transmembrane region" description="Helical" evidence="10">
    <location>
        <begin position="679"/>
        <end position="700"/>
    </location>
</feature>
<evidence type="ECO:0000256" key="7">
    <source>
        <dbReference type="ARBA" id="ARBA00022967"/>
    </source>
</evidence>
<dbReference type="PRINTS" id="PR00120">
    <property type="entry name" value="HATPASE"/>
</dbReference>
<comment type="similarity">
    <text evidence="2">Belongs to the cation transport ATPase (P-type) (TC 3.A.3) family. Type IIA subfamily.</text>
</comment>
<sequence>METTGLTTTEAKALLNKIGPNKISIEHRFSFFGLLFSETFNLLNILLMIASAVSLMIGDLLDSILIFAIVILNTIISFWQEYKAERTLQELRNLTHTYVKVLRDGKMSQIDSVELIPGDVIHLESGDKIPADGVIFQSYGLEANEASLSGESLPVFKRSEAGHNQVFAGTLISAGHGIVLVSATGMSTRFGRIALSLKGIKETETPLQKQIKHLALNIGLIALALSVLIYFVGVSLGQRAVDMFLTSVSAAVAAIPEGLPAIILITLAVGVRRMAQRKAVIRKIIAVEALGAVNVIATDKTGTLTKGEMRAEKLYVLGKHYTPQSIKTALNQPKMKKFLDALVIPNTASLLYRFDHGTKAVLGDSTEGALLQLAEFLGINTELHKASAEILEEFSFDQKRKSMSMVVRKDGKVEALVKSSPEFMVSASTRIPQDDRIKILTEEDKQQLADVYSSLTKSGYRVLGFGYKPMDEQTGYRRDEIESDLIFLGFIALSDPIRDEVKESIRLAKQAGIMTVMITGDNELTAHAVAVKLELAEEGDEIITGKDLEKISDEQLKNIIQKVRVFARTNPEDKLRIVKAFQQLGLSVAVTGDGVNDALALKQAEVGVAMGKKGTDVAKEAADIVITDDNYATIVKAIEEGRTIYDNVLKSIRYLISTNISELLTILIALILGLPSPLLPAQILWINLVSDGFPAIALALDPKDPMAMKKLPRSKEHRLLNLNSLALLIGIGLAVSLIALIVYWHTYKSSGNLAFARTWTFSTLILLQMLVAFIIRGNRKHANQKLVAAVVFTLAIQALILVNPIFYPIFKIEKIW</sequence>
<dbReference type="InterPro" id="IPR004014">
    <property type="entry name" value="ATPase_P-typ_cation-transptr_N"/>
</dbReference>
<feature type="transmembrane region" description="Helical" evidence="10">
    <location>
        <begin position="652"/>
        <end position="673"/>
    </location>
</feature>
<dbReference type="InterPro" id="IPR059000">
    <property type="entry name" value="ATPase_P-type_domA"/>
</dbReference>
<evidence type="ECO:0000256" key="1">
    <source>
        <dbReference type="ARBA" id="ARBA00004651"/>
    </source>
</evidence>
<protein>
    <recommendedName>
        <fullName evidence="11">Cation-transporting P-type ATPase N-terminal domain-containing protein</fullName>
    </recommendedName>
</protein>